<evidence type="ECO:0000256" key="4">
    <source>
        <dbReference type="ARBA" id="ARBA00022989"/>
    </source>
</evidence>
<comment type="caution">
    <text evidence="9">The sequence shown here is derived from an EMBL/GenBank/DDBJ whole genome shotgun (WGS) entry which is preliminary data.</text>
</comment>
<evidence type="ECO:0000256" key="5">
    <source>
        <dbReference type="ARBA" id="ARBA00023136"/>
    </source>
</evidence>
<dbReference type="PANTHER" id="PTHR21143:SF104">
    <property type="entry name" value="GUSTATORY RECEPTOR 8A-RELATED"/>
    <property type="match status" value="1"/>
</dbReference>
<feature type="transmembrane region" description="Helical" evidence="8">
    <location>
        <begin position="351"/>
        <end position="369"/>
    </location>
</feature>
<name>A0ABD1F358_HYPHA</name>
<dbReference type="PANTHER" id="PTHR21143">
    <property type="entry name" value="INVERTEBRATE GUSTATORY RECEPTOR"/>
    <property type="match status" value="1"/>
</dbReference>
<comment type="similarity">
    <text evidence="8">Belongs to the insect chemoreceptor superfamily. Gustatory receptor (GR) family.</text>
</comment>
<protein>
    <recommendedName>
        <fullName evidence="8">Gustatory receptor</fullName>
    </recommendedName>
</protein>
<evidence type="ECO:0000256" key="7">
    <source>
        <dbReference type="ARBA" id="ARBA00023224"/>
    </source>
</evidence>
<keyword evidence="3 8" id="KW-0812">Transmembrane</keyword>
<dbReference type="Pfam" id="PF08395">
    <property type="entry name" value="7tm_7"/>
    <property type="match status" value="1"/>
</dbReference>
<keyword evidence="5 8" id="KW-0472">Membrane</keyword>
<dbReference type="GO" id="GO:0005886">
    <property type="term" value="C:plasma membrane"/>
    <property type="evidence" value="ECO:0007669"/>
    <property type="project" value="UniProtKB-SubCell"/>
</dbReference>
<comment type="subcellular location">
    <subcellularLocation>
        <location evidence="1 8">Cell membrane</location>
        <topology evidence="1 8">Multi-pass membrane protein</topology>
    </subcellularLocation>
</comment>
<keyword evidence="6 8" id="KW-0675">Receptor</keyword>
<feature type="transmembrane region" description="Helical" evidence="8">
    <location>
        <begin position="269"/>
        <end position="293"/>
    </location>
</feature>
<accession>A0ABD1F358</accession>
<feature type="transmembrane region" description="Helical" evidence="8">
    <location>
        <begin position="72"/>
        <end position="94"/>
    </location>
</feature>
<feature type="transmembrane region" description="Helical" evidence="8">
    <location>
        <begin position="43"/>
        <end position="66"/>
    </location>
</feature>
<keyword evidence="7 8" id="KW-0807">Transducer</keyword>
<evidence type="ECO:0000256" key="6">
    <source>
        <dbReference type="ARBA" id="ARBA00023170"/>
    </source>
</evidence>
<evidence type="ECO:0000313" key="9">
    <source>
        <dbReference type="EMBL" id="KAL1509700.1"/>
    </source>
</evidence>
<keyword evidence="2 8" id="KW-1003">Cell membrane</keyword>
<feature type="transmembrane region" description="Helical" evidence="8">
    <location>
        <begin position="236"/>
        <end position="257"/>
    </location>
</feature>
<evidence type="ECO:0000256" key="8">
    <source>
        <dbReference type="RuleBase" id="RU363108"/>
    </source>
</evidence>
<dbReference type="EMBL" id="JBDJPC010000003">
    <property type="protein sequence ID" value="KAL1509700.1"/>
    <property type="molecule type" value="Genomic_DNA"/>
</dbReference>
<comment type="function">
    <text evidence="8">Gustatory receptor which mediates acceptance or avoidance behavior, depending on its substrates.</text>
</comment>
<feature type="transmembrane region" description="Helical" evidence="8">
    <location>
        <begin position="130"/>
        <end position="147"/>
    </location>
</feature>
<keyword evidence="4 8" id="KW-1133">Transmembrane helix</keyword>
<sequence>MVPNFSRKSIISIQWLCNFCAIFGLMPFYSFANKRFKLKRTCFMVFMSLICIVITGTAADTIYRIVCIDEFRLVHFMVMVSEFFGLLIWLVAAYQSCFKHNTWQEIFNGIQYFEDHNNDRIKERNIWKNTNLQFIVTVILVITILIYERITFNDSNQNVFLFNSSYIYFFLHFLLSTIIGNMALIIKNKFQNINRMLLTYEDTNLLKLLKGTRKVQDLYLQATTVIEYFNKLFGPLLFLMGLHCSALMLQFSVFVVYNMFDKEQQHDDYSLLIIGVVDIFLMLLWLGVTMFCCDNVVAESERIITICYKIQLKHSIFSVSYRSINNLLYVVTKKKVKFTAMDYYEIQRSTMFGVIGTTATYFVVLIQFYDGNKKRPTV</sequence>
<dbReference type="AlphaFoldDB" id="A0ABD1F358"/>
<dbReference type="Proteomes" id="UP001566132">
    <property type="component" value="Unassembled WGS sequence"/>
</dbReference>
<evidence type="ECO:0000256" key="2">
    <source>
        <dbReference type="ARBA" id="ARBA00022475"/>
    </source>
</evidence>
<reference evidence="9 10" key="1">
    <citation type="submission" date="2024-05" db="EMBL/GenBank/DDBJ databases">
        <title>Genetic variation in Jamaican populations of the coffee berry borer (Hypothenemus hampei).</title>
        <authorList>
            <person name="Errbii M."/>
            <person name="Myrie A."/>
        </authorList>
    </citation>
    <scope>NUCLEOTIDE SEQUENCE [LARGE SCALE GENOMIC DNA]</scope>
    <source>
        <strain evidence="9">JA-Hopewell-2020-01-JO</strain>
        <tissue evidence="9">Whole body</tissue>
    </source>
</reference>
<organism evidence="9 10">
    <name type="scientific">Hypothenemus hampei</name>
    <name type="common">Coffee berry borer</name>
    <dbReference type="NCBI Taxonomy" id="57062"/>
    <lineage>
        <taxon>Eukaryota</taxon>
        <taxon>Metazoa</taxon>
        <taxon>Ecdysozoa</taxon>
        <taxon>Arthropoda</taxon>
        <taxon>Hexapoda</taxon>
        <taxon>Insecta</taxon>
        <taxon>Pterygota</taxon>
        <taxon>Neoptera</taxon>
        <taxon>Endopterygota</taxon>
        <taxon>Coleoptera</taxon>
        <taxon>Polyphaga</taxon>
        <taxon>Cucujiformia</taxon>
        <taxon>Curculionidae</taxon>
        <taxon>Scolytinae</taxon>
        <taxon>Hypothenemus</taxon>
    </lineage>
</organism>
<evidence type="ECO:0000256" key="3">
    <source>
        <dbReference type="ARBA" id="ARBA00022692"/>
    </source>
</evidence>
<dbReference type="InterPro" id="IPR013604">
    <property type="entry name" value="7TM_chemorcpt"/>
</dbReference>
<keyword evidence="10" id="KW-1185">Reference proteome</keyword>
<feature type="transmembrane region" description="Helical" evidence="8">
    <location>
        <begin position="167"/>
        <end position="186"/>
    </location>
</feature>
<evidence type="ECO:0000256" key="1">
    <source>
        <dbReference type="ARBA" id="ARBA00004651"/>
    </source>
</evidence>
<gene>
    <name evidence="9" type="ORF">ABEB36_004401</name>
</gene>
<dbReference type="GO" id="GO:0007165">
    <property type="term" value="P:signal transduction"/>
    <property type="evidence" value="ECO:0007669"/>
    <property type="project" value="UniProtKB-KW"/>
</dbReference>
<comment type="caution">
    <text evidence="8">Lacks conserved residue(s) required for the propagation of feature annotation.</text>
</comment>
<feature type="transmembrane region" description="Helical" evidence="8">
    <location>
        <begin position="12"/>
        <end position="31"/>
    </location>
</feature>
<proteinExistence type="inferred from homology"/>
<evidence type="ECO:0000313" key="10">
    <source>
        <dbReference type="Proteomes" id="UP001566132"/>
    </source>
</evidence>